<dbReference type="GO" id="GO:0003968">
    <property type="term" value="F:RNA-directed RNA polymerase activity"/>
    <property type="evidence" value="ECO:0007669"/>
    <property type="project" value="UniProtKB-KW"/>
</dbReference>
<dbReference type="PROSITE" id="PS50522">
    <property type="entry name" value="RDRP_PHAGE"/>
    <property type="match status" value="1"/>
</dbReference>
<keyword evidence="9" id="KW-0479">Metal-binding</keyword>
<proteinExistence type="predicted"/>
<keyword evidence="4" id="KW-0548">Nucleotidyltransferase</keyword>
<evidence type="ECO:0000256" key="3">
    <source>
        <dbReference type="ARBA" id="ARBA00022679"/>
    </source>
</evidence>
<feature type="non-terminal residue" evidence="11">
    <location>
        <position position="528"/>
    </location>
</feature>
<dbReference type="GO" id="GO:0039694">
    <property type="term" value="P:viral RNA genome replication"/>
    <property type="evidence" value="ECO:0007669"/>
    <property type="project" value="InterPro"/>
</dbReference>
<dbReference type="SUPFAM" id="SSF56672">
    <property type="entry name" value="DNA/RNA polymerases"/>
    <property type="match status" value="1"/>
</dbReference>
<feature type="domain" description="RdRp catalytic" evidence="10">
    <location>
        <begin position="241"/>
        <end position="371"/>
    </location>
</feature>
<feature type="binding site" evidence="9">
    <location>
        <position position="340"/>
    </location>
    <ligand>
        <name>Mg(2+)</name>
        <dbReference type="ChEBI" id="CHEBI:18420"/>
        <label>2</label>
    </ligand>
</feature>
<organism evidence="11">
    <name type="scientific">Leviviridae sp</name>
    <dbReference type="NCBI Taxonomy" id="2027243"/>
    <lineage>
        <taxon>Viruses</taxon>
        <taxon>Riboviria</taxon>
        <taxon>Orthornavirae</taxon>
        <taxon>Lenarviricota</taxon>
        <taxon>Leviviricetes</taxon>
        <taxon>Norzivirales</taxon>
        <taxon>Fiersviridae</taxon>
    </lineage>
</organism>
<keyword evidence="9" id="KW-0460">Magnesium</keyword>
<accession>A0A514D756</accession>
<evidence type="ECO:0000259" key="10">
    <source>
        <dbReference type="PROSITE" id="PS50522"/>
    </source>
</evidence>
<evidence type="ECO:0000256" key="4">
    <source>
        <dbReference type="ARBA" id="ARBA00022695"/>
    </source>
</evidence>
<sequence>MQRQRRKKSLQANYRLPPELSKGFQNDLQNVLEEDGSIEAGYLQKFWLTKYCELDPASAKARRLAAITKWRSVEERNRLTCEQLSSCGYLNDPANEVAMIPLSLVLERARSVVLDAIGFAPSLDIGYAMYSGGASTSKRRPEGHPALKFLEKADSTRCAWKTFAPLLEHTMYGRHIYSSGLEPRRVDGSVLFTVPKNSDIDRVAAKEPDFNVFIQKALGNQIRFCLKRQGIDLNDQARNGELARRGSIDESLATLDLSSASDSVTIELVRQLLPTDWFYYLDAARSPVVDVDGVSHTLSMFSSMGNGFTFELESLIFWALARSVTYLTGISGSVSVYGDDIIVPTNAAPYLQHLLRCVGFIVNGDKSFVEGPFRESCGSYWHGGINVKPFFMKGPIATVTDLVKLLNQLTSWSSRVLGIVDPRYETLHVKYRAFIPEEIWGGQDVTSITSLVTGDKPRKKLVEISPKRKHGHVGGYLMWLQLTVFRKLAGVVNITGSAATGIYRVRRNTELWVSDLPIFLGRYGNQLE</sequence>
<evidence type="ECO:0000256" key="2">
    <source>
        <dbReference type="ARBA" id="ARBA00022484"/>
    </source>
</evidence>
<comment type="cofactor">
    <cofactor evidence="9">
        <name>Mg(2+)</name>
        <dbReference type="ChEBI" id="CHEBI:18420"/>
    </cofactor>
    <text evidence="9">Binds 2 Mg(2+) per subunit.</text>
</comment>
<evidence type="ECO:0000256" key="6">
    <source>
        <dbReference type="ARBA" id="ARBA00022953"/>
    </source>
</evidence>
<keyword evidence="2 11" id="KW-0696">RNA-directed RNA polymerase</keyword>
<keyword evidence="5" id="KW-0547">Nucleotide-binding</keyword>
<dbReference type="InterPro" id="IPR005093">
    <property type="entry name" value="RNArep_beta"/>
</dbReference>
<dbReference type="GO" id="GO:0046872">
    <property type="term" value="F:metal ion binding"/>
    <property type="evidence" value="ECO:0007669"/>
    <property type="project" value="UniProtKB-KW"/>
</dbReference>
<comment type="catalytic activity">
    <reaction evidence="8">
        <text>RNA(n) + a ribonucleoside 5'-triphosphate = RNA(n+1) + diphosphate</text>
        <dbReference type="Rhea" id="RHEA:21248"/>
        <dbReference type="Rhea" id="RHEA-COMP:14527"/>
        <dbReference type="Rhea" id="RHEA-COMP:17342"/>
        <dbReference type="ChEBI" id="CHEBI:33019"/>
        <dbReference type="ChEBI" id="CHEBI:61557"/>
        <dbReference type="ChEBI" id="CHEBI:140395"/>
        <dbReference type="EC" id="2.7.7.48"/>
    </reaction>
</comment>
<dbReference type="InterPro" id="IPR043502">
    <property type="entry name" value="DNA/RNA_pol_sf"/>
</dbReference>
<name>A0A514D756_9VIRU</name>
<evidence type="ECO:0000256" key="9">
    <source>
        <dbReference type="PIRSR" id="PIRSR605093-1"/>
    </source>
</evidence>
<dbReference type="InterPro" id="IPR007096">
    <property type="entry name" value="RNA-dir_Rpol_cat_phage"/>
</dbReference>
<protein>
    <recommendedName>
        <fullName evidence="1">RNA-directed RNA polymerase</fullName>
        <ecNumber evidence="1">2.7.7.48</ecNumber>
    </recommendedName>
    <alternativeName>
        <fullName evidence="7">RNA replicase beta chain</fullName>
    </alternativeName>
</protein>
<feature type="binding site" evidence="9">
    <location>
        <position position="256"/>
    </location>
    <ligand>
        <name>Mg(2+)</name>
        <dbReference type="ChEBI" id="CHEBI:18420"/>
        <label>2</label>
    </ligand>
</feature>
<evidence type="ECO:0000256" key="5">
    <source>
        <dbReference type="ARBA" id="ARBA00022741"/>
    </source>
</evidence>
<dbReference type="Pfam" id="PF03431">
    <property type="entry name" value="RNA_replicase_B"/>
    <property type="match status" value="1"/>
</dbReference>
<dbReference type="EC" id="2.7.7.48" evidence="1"/>
<keyword evidence="6" id="KW-0693">Viral RNA replication</keyword>
<feature type="binding site" evidence="9">
    <location>
        <position position="339"/>
    </location>
    <ligand>
        <name>Mg(2+)</name>
        <dbReference type="ChEBI" id="CHEBI:18420"/>
        <label>2</label>
    </ligand>
</feature>
<gene>
    <name evidence="11" type="ORF">H4BulkLitter24509_000001</name>
</gene>
<reference evidence="11" key="1">
    <citation type="submission" date="2019-05" db="EMBL/GenBank/DDBJ databases">
        <title>Metatranscriptomic reconstruction reveals RNA viruses with the potential to shape carbon cycling in soil.</title>
        <authorList>
            <person name="Starr E.P."/>
            <person name="Nuccio E."/>
            <person name="Pett-Ridge J."/>
            <person name="Banfield J.F."/>
            <person name="Firestone M.K."/>
        </authorList>
    </citation>
    <scope>NUCLEOTIDE SEQUENCE</scope>
    <source>
        <strain evidence="11">H4_Bulk_Litter_24_scaffold_509</strain>
    </source>
</reference>
<dbReference type="GO" id="GO:0000166">
    <property type="term" value="F:nucleotide binding"/>
    <property type="evidence" value="ECO:0007669"/>
    <property type="project" value="UniProtKB-KW"/>
</dbReference>
<evidence type="ECO:0000256" key="7">
    <source>
        <dbReference type="ARBA" id="ARBA00030248"/>
    </source>
</evidence>
<evidence type="ECO:0000313" key="11">
    <source>
        <dbReference type="EMBL" id="QDH89432.1"/>
    </source>
</evidence>
<evidence type="ECO:0000256" key="8">
    <source>
        <dbReference type="ARBA" id="ARBA00048744"/>
    </source>
</evidence>
<evidence type="ECO:0000256" key="1">
    <source>
        <dbReference type="ARBA" id="ARBA00012494"/>
    </source>
</evidence>
<keyword evidence="3" id="KW-0808">Transferase</keyword>
<dbReference type="EMBL" id="MN034815">
    <property type="protein sequence ID" value="QDH89432.1"/>
    <property type="molecule type" value="Genomic_RNA"/>
</dbReference>